<protein>
    <submittedName>
        <fullName evidence="5">MurR/RpiR family transcriptional regulator</fullName>
    </submittedName>
</protein>
<proteinExistence type="predicted"/>
<dbReference type="InterPro" id="IPR001347">
    <property type="entry name" value="SIS_dom"/>
</dbReference>
<keyword evidence="1" id="KW-0805">Transcription regulation</keyword>
<dbReference type="AlphaFoldDB" id="A0A2K8KE54"/>
<sequence>MTQFQTLEDKLRAAMSGMTRAERQLASHMLGNFPLSVLGSVSEIAQDAGVSAPTVVRLVRKLGFSGYPEFRMQLHEEMGERLASPIAKHEKWADNSQPDHPLNRFATSVIDNLNQTLSQQDLRVFDTVAGILADKSRPVHLMGGRLTRSVAEYFTTALHVMRSDVTLLPSLPNTWPPALLEMSERDVLVICDIRRYEPSIMQFAELAHAQGVEIVLLTDRWISPSAGVAQHILTSHVEVPSAWDTIVPMVALVEALLSAIQERNWQETRERLARMERFYEDMLLFKRMR</sequence>
<evidence type="ECO:0000313" key="5">
    <source>
        <dbReference type="EMBL" id="ATX67701.1"/>
    </source>
</evidence>
<dbReference type="InterPro" id="IPR000281">
    <property type="entry name" value="HTH_RpiR"/>
</dbReference>
<dbReference type="GO" id="GO:0097367">
    <property type="term" value="F:carbohydrate derivative binding"/>
    <property type="evidence" value="ECO:0007669"/>
    <property type="project" value="InterPro"/>
</dbReference>
<dbReference type="STRING" id="441209.GCA_001870665_00024"/>
<accession>A0A2K8KE54</accession>
<keyword evidence="2" id="KW-0238">DNA-binding</keyword>
<dbReference type="PANTHER" id="PTHR30514">
    <property type="entry name" value="GLUCOKINASE"/>
    <property type="match status" value="1"/>
</dbReference>
<dbReference type="RefSeq" id="WP_071479075.1">
    <property type="nucleotide sequence ID" value="NZ_CP024899.1"/>
</dbReference>
<dbReference type="PANTHER" id="PTHR30514:SF18">
    <property type="entry name" value="RPIR-FAMILY TRANSCRIPTIONAL REGULATOR"/>
    <property type="match status" value="1"/>
</dbReference>
<evidence type="ECO:0000259" key="4">
    <source>
        <dbReference type="PROSITE" id="PS51071"/>
    </source>
</evidence>
<evidence type="ECO:0000256" key="2">
    <source>
        <dbReference type="ARBA" id="ARBA00023125"/>
    </source>
</evidence>
<reference evidence="5 6" key="1">
    <citation type="submission" date="2017-11" db="EMBL/GenBank/DDBJ databases">
        <title>Revised Sequence and Annotation of the Rhodobaca barguzinensis strain alga05 Genome.</title>
        <authorList>
            <person name="Kopejtka K."/>
            <person name="Tomasch J.M."/>
            <person name="Bunk B."/>
            <person name="Koblizek M."/>
        </authorList>
    </citation>
    <scope>NUCLEOTIDE SEQUENCE [LARGE SCALE GENOMIC DNA]</scope>
    <source>
        <strain evidence="6">alga05</strain>
    </source>
</reference>
<dbReference type="GO" id="GO:1901135">
    <property type="term" value="P:carbohydrate derivative metabolic process"/>
    <property type="evidence" value="ECO:0007669"/>
    <property type="project" value="InterPro"/>
</dbReference>
<dbReference type="Pfam" id="PF01380">
    <property type="entry name" value="SIS"/>
    <property type="match status" value="1"/>
</dbReference>
<dbReference type="CDD" id="cd05013">
    <property type="entry name" value="SIS_RpiR"/>
    <property type="match status" value="1"/>
</dbReference>
<dbReference type="SUPFAM" id="SSF53697">
    <property type="entry name" value="SIS domain"/>
    <property type="match status" value="1"/>
</dbReference>
<gene>
    <name evidence="5" type="ORF">BG454_05545</name>
</gene>
<dbReference type="Proteomes" id="UP000228948">
    <property type="component" value="Chromosome"/>
</dbReference>
<evidence type="ECO:0000256" key="3">
    <source>
        <dbReference type="ARBA" id="ARBA00023163"/>
    </source>
</evidence>
<keyword evidence="3" id="KW-0804">Transcription</keyword>
<dbReference type="Pfam" id="PF01418">
    <property type="entry name" value="HTH_6"/>
    <property type="match status" value="1"/>
</dbReference>
<dbReference type="GO" id="GO:0003677">
    <property type="term" value="F:DNA binding"/>
    <property type="evidence" value="ECO:0007669"/>
    <property type="project" value="UniProtKB-KW"/>
</dbReference>
<dbReference type="PROSITE" id="PS51071">
    <property type="entry name" value="HTH_RPIR"/>
    <property type="match status" value="1"/>
</dbReference>
<evidence type="ECO:0000313" key="6">
    <source>
        <dbReference type="Proteomes" id="UP000228948"/>
    </source>
</evidence>
<dbReference type="OrthoDB" id="3574600at2"/>
<dbReference type="SUPFAM" id="SSF46689">
    <property type="entry name" value="Homeodomain-like"/>
    <property type="match status" value="1"/>
</dbReference>
<evidence type="ECO:0000256" key="1">
    <source>
        <dbReference type="ARBA" id="ARBA00023015"/>
    </source>
</evidence>
<organism evidence="5 6">
    <name type="scientific">Roseinatronobacter bogoriensis subsp. barguzinensis</name>
    <dbReference type="NCBI Taxonomy" id="441209"/>
    <lineage>
        <taxon>Bacteria</taxon>
        <taxon>Pseudomonadati</taxon>
        <taxon>Pseudomonadota</taxon>
        <taxon>Alphaproteobacteria</taxon>
        <taxon>Rhodobacterales</taxon>
        <taxon>Paracoccaceae</taxon>
        <taxon>Roseinatronobacter</taxon>
    </lineage>
</organism>
<dbReference type="KEGG" id="rbg:BG454_05545"/>
<dbReference type="Gene3D" id="3.40.50.10490">
    <property type="entry name" value="Glucose-6-phosphate isomerase like protein, domain 1"/>
    <property type="match status" value="1"/>
</dbReference>
<keyword evidence="6" id="KW-1185">Reference proteome</keyword>
<dbReference type="PROSITE" id="PS00356">
    <property type="entry name" value="HTH_LACI_1"/>
    <property type="match status" value="1"/>
</dbReference>
<name>A0A2K8KE54_9RHOB</name>
<dbReference type="Gene3D" id="1.10.10.10">
    <property type="entry name" value="Winged helix-like DNA-binding domain superfamily/Winged helix DNA-binding domain"/>
    <property type="match status" value="1"/>
</dbReference>
<dbReference type="EMBL" id="CP024899">
    <property type="protein sequence ID" value="ATX67701.1"/>
    <property type="molecule type" value="Genomic_DNA"/>
</dbReference>
<dbReference type="GO" id="GO:0003700">
    <property type="term" value="F:DNA-binding transcription factor activity"/>
    <property type="evidence" value="ECO:0007669"/>
    <property type="project" value="InterPro"/>
</dbReference>
<dbReference type="InterPro" id="IPR047640">
    <property type="entry name" value="RpiR-like"/>
</dbReference>
<dbReference type="InterPro" id="IPR036388">
    <property type="entry name" value="WH-like_DNA-bd_sf"/>
</dbReference>
<dbReference type="InterPro" id="IPR035472">
    <property type="entry name" value="RpiR-like_SIS"/>
</dbReference>
<feature type="domain" description="HTH rpiR-type" evidence="4">
    <location>
        <begin position="5"/>
        <end position="81"/>
    </location>
</feature>
<dbReference type="InterPro" id="IPR009057">
    <property type="entry name" value="Homeodomain-like_sf"/>
</dbReference>
<dbReference type="InterPro" id="IPR046348">
    <property type="entry name" value="SIS_dom_sf"/>
</dbReference>